<accession>A0AAV5RM92</accession>
<evidence type="ECO:0000313" key="10">
    <source>
        <dbReference type="Proteomes" id="UP001362899"/>
    </source>
</evidence>
<evidence type="ECO:0000256" key="5">
    <source>
        <dbReference type="ARBA" id="ARBA00022786"/>
    </source>
</evidence>
<dbReference type="CDD" id="cd00078">
    <property type="entry name" value="HECTc"/>
    <property type="match status" value="1"/>
</dbReference>
<dbReference type="InterPro" id="IPR000569">
    <property type="entry name" value="HECT_dom"/>
</dbReference>
<dbReference type="Pfam" id="PF00632">
    <property type="entry name" value="HECT"/>
    <property type="match status" value="1"/>
</dbReference>
<dbReference type="SUPFAM" id="SSF56204">
    <property type="entry name" value="Hect, E3 ligase catalytic domain"/>
    <property type="match status" value="1"/>
</dbReference>
<evidence type="ECO:0000313" key="9">
    <source>
        <dbReference type="EMBL" id="GMM52660.1"/>
    </source>
</evidence>
<evidence type="ECO:0000256" key="7">
    <source>
        <dbReference type="SAM" id="MobiDB-lite"/>
    </source>
</evidence>
<dbReference type="FunFam" id="3.30.2410.10:FF:000009">
    <property type="entry name" value="Probable E3 ubiquitin-protein ligase HECTD2"/>
    <property type="match status" value="1"/>
</dbReference>
<dbReference type="Gene3D" id="3.30.2410.10">
    <property type="entry name" value="Hect, E3 ligase catalytic domain"/>
    <property type="match status" value="1"/>
</dbReference>
<evidence type="ECO:0000256" key="4">
    <source>
        <dbReference type="ARBA" id="ARBA00022679"/>
    </source>
</evidence>
<dbReference type="Gene3D" id="3.90.1750.10">
    <property type="entry name" value="Hect, E3 ligase catalytic domains"/>
    <property type="match status" value="1"/>
</dbReference>
<gene>
    <name evidence="9" type="ORF">DASB73_036230</name>
</gene>
<dbReference type="InterPro" id="IPR050409">
    <property type="entry name" value="E3_ubiq-protein_ligase"/>
</dbReference>
<evidence type="ECO:0000256" key="6">
    <source>
        <dbReference type="PROSITE-ProRule" id="PRU00104"/>
    </source>
</evidence>
<keyword evidence="4" id="KW-0808">Transferase</keyword>
<feature type="active site" description="Glycyl thioester intermediate" evidence="6">
    <location>
        <position position="2292"/>
    </location>
</feature>
<dbReference type="Gene3D" id="3.30.2160.10">
    <property type="entry name" value="Hect, E3 ligase catalytic domain"/>
    <property type="match status" value="1"/>
</dbReference>
<dbReference type="PANTHER" id="PTHR11254">
    <property type="entry name" value="HECT DOMAIN UBIQUITIN-PROTEIN LIGASE"/>
    <property type="match status" value="1"/>
</dbReference>
<name>A0AAV5RM92_STABA</name>
<dbReference type="InterPro" id="IPR035983">
    <property type="entry name" value="Hect_E3_ubiquitin_ligase"/>
</dbReference>
<evidence type="ECO:0000256" key="3">
    <source>
        <dbReference type="ARBA" id="ARBA00012485"/>
    </source>
</evidence>
<reference evidence="9 10" key="1">
    <citation type="journal article" date="2023" name="Elife">
        <title>Identification of key yeast species and microbe-microbe interactions impacting larval growth of Drosophila in the wild.</title>
        <authorList>
            <person name="Mure A."/>
            <person name="Sugiura Y."/>
            <person name="Maeda R."/>
            <person name="Honda K."/>
            <person name="Sakurai N."/>
            <person name="Takahashi Y."/>
            <person name="Watada M."/>
            <person name="Katoh T."/>
            <person name="Gotoh A."/>
            <person name="Gotoh Y."/>
            <person name="Taniguchi I."/>
            <person name="Nakamura K."/>
            <person name="Hayashi T."/>
            <person name="Katayama T."/>
            <person name="Uemura T."/>
            <person name="Hattori Y."/>
        </authorList>
    </citation>
    <scope>NUCLEOTIDE SEQUENCE [LARGE SCALE GENOMIC DNA]</scope>
    <source>
        <strain evidence="9 10">SB-73</strain>
    </source>
</reference>
<protein>
    <recommendedName>
        <fullName evidence="3">HECT-type E3 ubiquitin transferase</fullName>
        <ecNumber evidence="3">2.3.2.26</ecNumber>
    </recommendedName>
</protein>
<dbReference type="PROSITE" id="PS50237">
    <property type="entry name" value="HECT"/>
    <property type="match status" value="1"/>
</dbReference>
<dbReference type="GO" id="GO:0006511">
    <property type="term" value="P:ubiquitin-dependent protein catabolic process"/>
    <property type="evidence" value="ECO:0007669"/>
    <property type="project" value="TreeGrafter"/>
</dbReference>
<dbReference type="SMART" id="SM00119">
    <property type="entry name" value="HECTc"/>
    <property type="match status" value="1"/>
</dbReference>
<proteinExistence type="predicted"/>
<dbReference type="EC" id="2.3.2.26" evidence="3"/>
<sequence>MMLHGPFYENVQVMFDQHFESLSSSSRLVDELSNFSFSTLPRPFEELNLSSLDASLERINKFFGDIFSKYKITTLDPEISFNQQGFNYCYSDINSEDEENLCKCLEFLFNLGIRGQIPTKLHKILYPCVAIFQFTSSKLRTSAIKLFCCCYSQCWYDVQPPFNFTEELLSSVLRLSDICNKQLFGDTKAASVLDIQEFSENRELYTYTVFSMLIILGDRGFDDYISIRAPFLLQNISNAVKNDSNLLPALYFFFAAFSKSDNLRDPDEIAYEKGKFINKYNLNSVFLPLEKDDKISENDLFLLSSILRHYDVYYFTLPLLNHSKYLISSSETISIKSSILSTISTSNELNQDIFPPLVENFLADFPKFVAANDPTSQLAYSVLFEEYLNLFFNLLNSDTGSSHLFLNSDLLGCFFSVISTEKLFSRLSSRSLRVVTDVFHLLFRDAEAQTFVLNEEGYHRHIYDAAMALVKSDFCIELVKCLKSLMSLLDDNENSNLCTIFLDQVINLLDIKILNRYIKNSLYMDIAGIINMDQTCDISKFMDKLIMKVQEVSVSATYTEKDLEHCVPLQLLKFMKLLFEQNLDIRIQNKSAIYACLDMQFYASEDDLVVTKESNPDILNSYETPNNATREQACRLQISLASLDEKYCKHLSKVCFEIAVEKFKEQCSNNDIYEPWICKLFRAHDVPERFSTFFVNEVFEFLKTATVNELDTAVKIAKYYTFSNPTNFCLNPKTLVNKISGKLVEVSEQTRLGLFTMCFPEKFDLDDEYENASEIIQLYESRFGTKIYVYLYGLFEHYPKFTHNFLAKIRGNLEDYNIDDGALSEMADSLDWMMLHGMTDFLTYRQACSALQNCAAIVKISLEAKRTLPIGAIKLADCTMSRLYPLPYPFMEEKFALQGFLIVRNVISSPELTADHIVHLRLLWSHCLERLYNVNSIDPVKLEGFRFPYYDVNSEQLVLFNDLIVTGADISNFIDTSVMVQPYNEDSISSLSFIFTLLSRTSVILLEKIANSQYLEILLKTSSSAYGEAIRVHLFLLFTSGVKRLNLLERPFNTQYNVMFPIDANKDQIFDVRDWNPFFSRYSRLNHENISPEYVLKDEWLVEFCNDRGLNPPENLNTNCYANSSDVNKQLTERSAFALFECFLASSDGRQIKVCLAALNDLSGLSLFKRSIITAFNSKENPRNYIGECILRYGICKRTMDPRDPINHVKEAENRGFDGYTPDNLIKMLVKLMNTPDDSDLDSDAFNIANDMCQIIYTSVMEAFDQIPNYLKWGKVQDAVSLFHVSCDVVEESLNGSCLNEKDRYYIDSWACKDDLPLTLKWAIELGLFDKLASTMMLFNMDMNIAACSSCLWGLIHKVLLVVGNDTNADPMSDESSDDELDSEEAEYQLGLHANRIGTSRANNMFRNSVLDEYEDDSSSQTDISTDEMEIEIEGNFPDSEISGDSIRLSIESDSDIQIEFSDGSSDMDIEIEDDVDSESFEGVSNSSYSESDEFDDEGSSTSSDLIEQLDMGFANAPLLDLLTWYNEQTDNFLGETDEAQEDYARMVFGSSGFPLPPMTNMVDEINITSPLINPSIALIDSVHIKYLKSAYSLAIEEIKALDLSKELADSIELYFENKRTEIAKGIQLVVPKLDCLPKYFRMIFILLYKPIMQEEDFEHFRLIIPLLLRCDSDSLVVNMFTDIITSVCDGTWDANQFYSTINPGCLTNCSNSYILYNVIAFLSFFKNKSFATTLIDNLGEKLVLMITKNIVAKNNQLLQLTATTVGRLLKYSTDKIKVSKKVLSRLFSVFGTTACSFRVYSCISEILRNHVDITESEITDVLIDDSKKSKASLCTKSDFSKQLSVKMNSNEVKLLRLTTLINDLYPNSALNIYKEIDLLSLWQIVGQQISRPTHFHSSEFVSLIVLLEILSFPSVLVSSKNAEDTSQVTHVLCKTKTKALINQILKIKPKLIFGPLGTLAKKFSILEFENKRTLFDHDISQLTAKMGTLDIHVSRDSLYADTYKLYPIKDLLNIHFNNEEGEDAGGVSREFYDLMSTEFINHKLFRSGTPGSAVYCINESANLKELEFAGWLLASAMVTHKTVGIHFTTSIYKFLLERKVNINDMSVLDEEYTTSLRWILDNDITDVIYESFSIDSKDLIPGGKEVEVTNENKQDYVSKVIEYKLVESVRDQLESLKKGFNRVIPIESYNIYDEKELELILCGLPTIDVTDWHRNTIYEGYTVTSPQIKWFWSTVTSMSTDERAKLLQFCTGTSRVPVTGFASLESTSGFGKFVIKKIGASTSHLPSSHTCMNTLNLPEYETAKKLKVSLLKAILEGSVGFGFV</sequence>
<evidence type="ECO:0000256" key="1">
    <source>
        <dbReference type="ARBA" id="ARBA00000885"/>
    </source>
</evidence>
<dbReference type="Proteomes" id="UP001362899">
    <property type="component" value="Unassembled WGS sequence"/>
</dbReference>
<keyword evidence="10" id="KW-1185">Reference proteome</keyword>
<comment type="pathway">
    <text evidence="2">Protein modification; protein ubiquitination.</text>
</comment>
<dbReference type="GO" id="GO:0061630">
    <property type="term" value="F:ubiquitin protein ligase activity"/>
    <property type="evidence" value="ECO:0007669"/>
    <property type="project" value="UniProtKB-EC"/>
</dbReference>
<dbReference type="PANTHER" id="PTHR11254:SF440">
    <property type="entry name" value="E3 UBIQUITIN-PROTEIN LIGASE NEDD-4"/>
    <property type="match status" value="1"/>
</dbReference>
<feature type="compositionally biased region" description="Low complexity" evidence="7">
    <location>
        <begin position="1481"/>
        <end position="1490"/>
    </location>
</feature>
<feature type="domain" description="HECT" evidence="8">
    <location>
        <begin position="2009"/>
        <end position="2325"/>
    </location>
</feature>
<organism evidence="9 10">
    <name type="scientific">Starmerella bacillaris</name>
    <name type="common">Yeast</name>
    <name type="synonym">Candida zemplinina</name>
    <dbReference type="NCBI Taxonomy" id="1247836"/>
    <lineage>
        <taxon>Eukaryota</taxon>
        <taxon>Fungi</taxon>
        <taxon>Dikarya</taxon>
        <taxon>Ascomycota</taxon>
        <taxon>Saccharomycotina</taxon>
        <taxon>Dipodascomycetes</taxon>
        <taxon>Dipodascales</taxon>
        <taxon>Trichomonascaceae</taxon>
        <taxon>Starmerella</taxon>
    </lineage>
</organism>
<dbReference type="GO" id="GO:0016567">
    <property type="term" value="P:protein ubiquitination"/>
    <property type="evidence" value="ECO:0007669"/>
    <property type="project" value="TreeGrafter"/>
</dbReference>
<dbReference type="GO" id="GO:0005737">
    <property type="term" value="C:cytoplasm"/>
    <property type="evidence" value="ECO:0007669"/>
    <property type="project" value="TreeGrafter"/>
</dbReference>
<dbReference type="EMBL" id="BTGC01000008">
    <property type="protein sequence ID" value="GMM52660.1"/>
    <property type="molecule type" value="Genomic_DNA"/>
</dbReference>
<evidence type="ECO:0000259" key="8">
    <source>
        <dbReference type="PROSITE" id="PS50237"/>
    </source>
</evidence>
<comment type="catalytic activity">
    <reaction evidence="1">
        <text>S-ubiquitinyl-[E2 ubiquitin-conjugating enzyme]-L-cysteine + [acceptor protein]-L-lysine = [E2 ubiquitin-conjugating enzyme]-L-cysteine + N(6)-ubiquitinyl-[acceptor protein]-L-lysine.</text>
        <dbReference type="EC" id="2.3.2.26"/>
    </reaction>
</comment>
<keyword evidence="5 6" id="KW-0833">Ubl conjugation pathway</keyword>
<feature type="region of interest" description="Disordered" evidence="7">
    <location>
        <begin position="1475"/>
        <end position="1504"/>
    </location>
</feature>
<evidence type="ECO:0000256" key="2">
    <source>
        <dbReference type="ARBA" id="ARBA00004906"/>
    </source>
</evidence>
<comment type="caution">
    <text evidence="9">The sequence shown here is derived from an EMBL/GenBank/DDBJ whole genome shotgun (WGS) entry which is preliminary data.</text>
</comment>